<dbReference type="GO" id="GO:0004535">
    <property type="term" value="F:poly(A)-specific ribonuclease activity"/>
    <property type="evidence" value="ECO:0007669"/>
    <property type="project" value="UniProtKB-EC"/>
</dbReference>
<evidence type="ECO:0000256" key="40">
    <source>
        <dbReference type="SAM" id="Coils"/>
    </source>
</evidence>
<dbReference type="InterPro" id="IPR036691">
    <property type="entry name" value="Endo/exonu/phosph_ase_sf"/>
</dbReference>
<comment type="function">
    <text evidence="35">Cell adhesion molecule that mediates homophilic cell-cell adhesion in a Ca(2+)-independent manner. Promotes neurite outgrowth in hippocampal neurons.</text>
</comment>
<dbReference type="PANTHER" id="PTHR45842">
    <property type="entry name" value="SYNAPTIC ADHESION-LIKE MOLECULE SALM"/>
    <property type="match status" value="1"/>
</dbReference>
<evidence type="ECO:0000256" key="39">
    <source>
        <dbReference type="ARBA" id="ARBA00042496"/>
    </source>
</evidence>
<dbReference type="InterPro" id="IPR000477">
    <property type="entry name" value="RT_dom"/>
</dbReference>
<evidence type="ECO:0000256" key="6">
    <source>
        <dbReference type="ARBA" id="ARBA00004496"/>
    </source>
</evidence>
<dbReference type="InterPro" id="IPR043128">
    <property type="entry name" value="Rev_trsase/Diguanyl_cyclase"/>
</dbReference>
<evidence type="ECO:0000256" key="32">
    <source>
        <dbReference type="ARBA" id="ARBA00023319"/>
    </source>
</evidence>
<dbReference type="Pfam" id="PF13855">
    <property type="entry name" value="LRR_8"/>
    <property type="match status" value="2"/>
</dbReference>
<evidence type="ECO:0000256" key="18">
    <source>
        <dbReference type="ARBA" id="ARBA00022801"/>
    </source>
</evidence>
<keyword evidence="23" id="KW-0805">Transcription regulation</keyword>
<evidence type="ECO:0000256" key="7">
    <source>
        <dbReference type="ARBA" id="ARBA00010774"/>
    </source>
</evidence>
<evidence type="ECO:0000256" key="1">
    <source>
        <dbReference type="ARBA" id="ARBA00001663"/>
    </source>
</evidence>
<keyword evidence="16 43" id="KW-0732">Signal</keyword>
<dbReference type="FunFam" id="3.80.10.10:FF:000016">
    <property type="entry name" value="Leucine-rich repeat and fibronectin type III domain-containing protein 1"/>
    <property type="match status" value="1"/>
</dbReference>
<keyword evidence="22 42" id="KW-1133">Transmembrane helix</keyword>
<evidence type="ECO:0000256" key="43">
    <source>
        <dbReference type="SAM" id="SignalP"/>
    </source>
</evidence>
<gene>
    <name evidence="46" type="ORF">QTP70_014498</name>
</gene>
<evidence type="ECO:0000259" key="45">
    <source>
        <dbReference type="PROSITE" id="PS50878"/>
    </source>
</evidence>
<dbReference type="CDD" id="cd09076">
    <property type="entry name" value="L1-EN"/>
    <property type="match status" value="1"/>
</dbReference>
<evidence type="ECO:0000256" key="42">
    <source>
        <dbReference type="SAM" id="Phobius"/>
    </source>
</evidence>
<feature type="transmembrane region" description="Helical" evidence="42">
    <location>
        <begin position="1407"/>
        <end position="1433"/>
    </location>
</feature>
<evidence type="ECO:0000256" key="33">
    <source>
        <dbReference type="ARBA" id="ARBA00034100"/>
    </source>
</evidence>
<dbReference type="GO" id="GO:0042734">
    <property type="term" value="C:presynaptic membrane"/>
    <property type="evidence" value="ECO:0007669"/>
    <property type="project" value="UniProtKB-SubCell"/>
</dbReference>
<keyword evidence="20" id="KW-0460">Magnesium</keyword>
<evidence type="ECO:0000256" key="24">
    <source>
        <dbReference type="ARBA" id="ARBA00023018"/>
    </source>
</evidence>
<evidence type="ECO:0000256" key="29">
    <source>
        <dbReference type="ARBA" id="ARBA00023242"/>
    </source>
</evidence>
<dbReference type="GO" id="GO:0005737">
    <property type="term" value="C:cytoplasm"/>
    <property type="evidence" value="ECO:0007669"/>
    <property type="project" value="UniProtKB-SubCell"/>
</dbReference>
<feature type="region of interest" description="Disordered" evidence="41">
    <location>
        <begin position="1453"/>
        <end position="1503"/>
    </location>
</feature>
<dbReference type="InterPro" id="IPR013783">
    <property type="entry name" value="Ig-like_fold"/>
</dbReference>
<dbReference type="CDD" id="cd01650">
    <property type="entry name" value="RT_nLTR_like"/>
    <property type="match status" value="1"/>
</dbReference>
<dbReference type="SMART" id="SM00082">
    <property type="entry name" value="LRRCT"/>
    <property type="match status" value="1"/>
</dbReference>
<evidence type="ECO:0000256" key="4">
    <source>
        <dbReference type="ARBA" id="ARBA00004251"/>
    </source>
</evidence>
<evidence type="ECO:0000256" key="16">
    <source>
        <dbReference type="ARBA" id="ARBA00022729"/>
    </source>
</evidence>
<feature type="domain" description="Reverse transcriptase" evidence="45">
    <location>
        <begin position="1010"/>
        <end position="1269"/>
    </location>
</feature>
<organism evidence="46 47">
    <name type="scientific">Hemibagrus guttatus</name>
    <dbReference type="NCBI Taxonomy" id="175788"/>
    <lineage>
        <taxon>Eukaryota</taxon>
        <taxon>Metazoa</taxon>
        <taxon>Chordata</taxon>
        <taxon>Craniata</taxon>
        <taxon>Vertebrata</taxon>
        <taxon>Euteleostomi</taxon>
        <taxon>Actinopterygii</taxon>
        <taxon>Neopterygii</taxon>
        <taxon>Teleostei</taxon>
        <taxon>Ostariophysi</taxon>
        <taxon>Siluriformes</taxon>
        <taxon>Bagridae</taxon>
        <taxon>Hemibagrus</taxon>
    </lineage>
</organism>
<keyword evidence="31" id="KW-0966">Cell projection</keyword>
<dbReference type="Pfam" id="PF03372">
    <property type="entry name" value="Exo_endo_phos"/>
    <property type="match status" value="1"/>
</dbReference>
<evidence type="ECO:0000256" key="20">
    <source>
        <dbReference type="ARBA" id="ARBA00022842"/>
    </source>
</evidence>
<dbReference type="InterPro" id="IPR003598">
    <property type="entry name" value="Ig_sub2"/>
</dbReference>
<evidence type="ECO:0000256" key="23">
    <source>
        <dbReference type="ARBA" id="ARBA00023015"/>
    </source>
</evidence>
<evidence type="ECO:0000256" key="11">
    <source>
        <dbReference type="ARBA" id="ARBA00022475"/>
    </source>
</evidence>
<evidence type="ECO:0000256" key="12">
    <source>
        <dbReference type="ARBA" id="ARBA00022614"/>
    </source>
</evidence>
<comment type="caution">
    <text evidence="46">The sequence shown here is derived from an EMBL/GenBank/DDBJ whole genome shotgun (WGS) entry which is preliminary data.</text>
</comment>
<evidence type="ECO:0000256" key="13">
    <source>
        <dbReference type="ARBA" id="ARBA00022692"/>
    </source>
</evidence>
<dbReference type="GO" id="GO:0046872">
    <property type="term" value="F:metal ion binding"/>
    <property type="evidence" value="ECO:0007669"/>
    <property type="project" value="UniProtKB-KW"/>
</dbReference>
<dbReference type="EMBL" id="JAUCMX010000004">
    <property type="protein sequence ID" value="KAK3548577.1"/>
    <property type="molecule type" value="Genomic_DNA"/>
</dbReference>
<dbReference type="InterPro" id="IPR036179">
    <property type="entry name" value="Ig-like_dom_sf"/>
</dbReference>
<evidence type="ECO:0000256" key="19">
    <source>
        <dbReference type="ARBA" id="ARBA00022839"/>
    </source>
</evidence>
<dbReference type="GO" id="GO:0005634">
    <property type="term" value="C:nucleus"/>
    <property type="evidence" value="ECO:0007669"/>
    <property type="project" value="UniProtKB-SubCell"/>
</dbReference>
<keyword evidence="40" id="KW-0175">Coiled coil</keyword>
<keyword evidence="11" id="KW-1003">Cell membrane</keyword>
<evidence type="ECO:0000256" key="21">
    <source>
        <dbReference type="ARBA" id="ARBA00022889"/>
    </source>
</evidence>
<dbReference type="InterPro" id="IPR000483">
    <property type="entry name" value="Cys-rich_flank_reg_C"/>
</dbReference>
<feature type="compositionally biased region" description="Low complexity" evidence="41">
    <location>
        <begin position="1472"/>
        <end position="1483"/>
    </location>
</feature>
<dbReference type="SUPFAM" id="SSF48726">
    <property type="entry name" value="Immunoglobulin"/>
    <property type="match status" value="1"/>
</dbReference>
<dbReference type="InterPro" id="IPR007110">
    <property type="entry name" value="Ig-like_dom"/>
</dbReference>
<feature type="region of interest" description="Disordered" evidence="41">
    <location>
        <begin position="381"/>
        <end position="414"/>
    </location>
</feature>
<dbReference type="SMART" id="SM00369">
    <property type="entry name" value="LRR_TYP"/>
    <property type="match status" value="6"/>
</dbReference>
<evidence type="ECO:0000256" key="26">
    <source>
        <dbReference type="ARBA" id="ARBA00023157"/>
    </source>
</evidence>
<comment type="similarity">
    <text evidence="36">Belongs to the LRFN family.</text>
</comment>
<dbReference type="SUPFAM" id="SSF56219">
    <property type="entry name" value="DNase I-like"/>
    <property type="match status" value="1"/>
</dbReference>
<feature type="non-terminal residue" evidence="46">
    <location>
        <position position="1528"/>
    </location>
</feature>
<protein>
    <recommendedName>
        <fullName evidence="38">Leucine-rich repeat and fibronectin type-III domain-containing protein 3</fullName>
        <ecNumber evidence="9">3.1.13.4</ecNumber>
        <ecNumber evidence="10">3.1.26.4</ecNumber>
    </recommendedName>
    <alternativeName>
        <fullName evidence="39">Synaptic adhesion-like molecule 4</fullName>
    </alternativeName>
</protein>
<feature type="coiled-coil region" evidence="40">
    <location>
        <begin position="844"/>
        <end position="874"/>
    </location>
</feature>
<accession>A0AAE0RAL7</accession>
<feature type="signal peptide" evidence="43">
    <location>
        <begin position="1"/>
        <end position="20"/>
    </location>
</feature>
<keyword evidence="19" id="KW-0269">Exonuclease</keyword>
<evidence type="ECO:0000256" key="8">
    <source>
        <dbReference type="ARBA" id="ARBA00010879"/>
    </source>
</evidence>
<evidence type="ECO:0000313" key="47">
    <source>
        <dbReference type="Proteomes" id="UP001274896"/>
    </source>
</evidence>
<keyword evidence="28" id="KW-0325">Glycoprotein</keyword>
<dbReference type="Gene3D" id="3.30.70.270">
    <property type="match status" value="1"/>
</dbReference>
<dbReference type="PROSITE" id="PS51450">
    <property type="entry name" value="LRR"/>
    <property type="match status" value="1"/>
</dbReference>
<dbReference type="Pfam" id="PF07679">
    <property type="entry name" value="I-set"/>
    <property type="match status" value="1"/>
</dbReference>
<dbReference type="GO" id="GO:0045211">
    <property type="term" value="C:postsynaptic membrane"/>
    <property type="evidence" value="ECO:0007669"/>
    <property type="project" value="UniProtKB-SubCell"/>
</dbReference>
<keyword evidence="47" id="KW-1185">Reference proteome</keyword>
<feature type="domain" description="Ig-like" evidence="44">
    <location>
        <begin position="291"/>
        <end position="377"/>
    </location>
</feature>
<comment type="subunit">
    <text evidence="37">Can form heteromeric complexes with LRFN1, LRFN2, LRFN4 and LRFN5. Able to form homomeric complexes across cell junctions, between adjacent cells. Does not interact with DLG4.</text>
</comment>
<keyword evidence="13 42" id="KW-0812">Transmembrane</keyword>
<proteinExistence type="inferred from homology"/>
<keyword evidence="32" id="KW-0393">Immunoglobulin domain</keyword>
<evidence type="ECO:0000256" key="31">
    <source>
        <dbReference type="ARBA" id="ARBA00023273"/>
    </source>
</evidence>
<evidence type="ECO:0000256" key="30">
    <source>
        <dbReference type="ARBA" id="ARBA00023257"/>
    </source>
</evidence>
<dbReference type="GO" id="GO:0004523">
    <property type="term" value="F:RNA-DNA hybrid ribonuclease activity"/>
    <property type="evidence" value="ECO:0007669"/>
    <property type="project" value="UniProtKB-EC"/>
</dbReference>
<dbReference type="SMART" id="SM00409">
    <property type="entry name" value="IG"/>
    <property type="match status" value="1"/>
</dbReference>
<dbReference type="EC" id="3.1.13.4" evidence="9"/>
<evidence type="ECO:0000256" key="15">
    <source>
        <dbReference type="ARBA" id="ARBA00022723"/>
    </source>
</evidence>
<dbReference type="PROSITE" id="PS50835">
    <property type="entry name" value="IG_LIKE"/>
    <property type="match status" value="1"/>
</dbReference>
<evidence type="ECO:0000256" key="3">
    <source>
        <dbReference type="ARBA" id="ARBA00004123"/>
    </source>
</evidence>
<evidence type="ECO:0000256" key="14">
    <source>
        <dbReference type="ARBA" id="ARBA00022722"/>
    </source>
</evidence>
<dbReference type="PANTHER" id="PTHR45842:SF5">
    <property type="entry name" value="LEUCINE-RICH REPEAT AND FIBRONECTIN TYPE-III DOMAIN-CONTAINING PROTEIN 3"/>
    <property type="match status" value="1"/>
</dbReference>
<keyword evidence="15" id="KW-0479">Metal-binding</keyword>
<dbReference type="Gene3D" id="3.60.10.10">
    <property type="entry name" value="Endonuclease/exonuclease/phosphatase"/>
    <property type="match status" value="1"/>
</dbReference>
<evidence type="ECO:0000256" key="9">
    <source>
        <dbReference type="ARBA" id="ARBA00012161"/>
    </source>
</evidence>
<dbReference type="Pfam" id="PF00078">
    <property type="entry name" value="RVT_1"/>
    <property type="match status" value="1"/>
</dbReference>
<evidence type="ECO:0000259" key="44">
    <source>
        <dbReference type="PROSITE" id="PS50835"/>
    </source>
</evidence>
<dbReference type="GO" id="GO:0007155">
    <property type="term" value="P:cell adhesion"/>
    <property type="evidence" value="ECO:0007669"/>
    <property type="project" value="UniProtKB-KW"/>
</dbReference>
<evidence type="ECO:0000256" key="17">
    <source>
        <dbReference type="ARBA" id="ARBA00022737"/>
    </source>
</evidence>
<keyword evidence="21" id="KW-0130">Cell adhesion</keyword>
<evidence type="ECO:0000256" key="5">
    <source>
        <dbReference type="ARBA" id="ARBA00004279"/>
    </source>
</evidence>
<keyword evidence="24" id="KW-0770">Synapse</keyword>
<dbReference type="PROSITE" id="PS50878">
    <property type="entry name" value="RT_POL"/>
    <property type="match status" value="1"/>
</dbReference>
<keyword evidence="26" id="KW-1015">Disulfide bond</keyword>
<dbReference type="FunFam" id="3.80.10.10:FF:000019">
    <property type="entry name" value="leucine-rich repeat and fibronectin type III domain-containing protein 1"/>
    <property type="match status" value="1"/>
</dbReference>
<keyword evidence="18" id="KW-0378">Hydrolase</keyword>
<dbReference type="InterPro" id="IPR043502">
    <property type="entry name" value="DNA/RNA_pol_sf"/>
</dbReference>
<keyword evidence="30" id="KW-0628">Postsynaptic cell membrane</keyword>
<evidence type="ECO:0000256" key="34">
    <source>
        <dbReference type="ARBA" id="ARBA00034111"/>
    </source>
</evidence>
<sequence>SAAMERVLLCLSLLALPIAAMLCPKRCTCQNLLPSYTVLCAKTGLLFVPPNIDRQTAELRLMDNFITTLRHRDFANMSSLIHLTLSRNTISLILPYAFADLQELHALHLDANRLTALDDTHLQGLVNLRHLILANNQLQQISHGAFQDFLETLEDLDLSYNNLINVPWDTIALLVSVNTLSLDHNLIEFVPEGIFSNLHKLARLDMTSNKLKKIPPDPLFLRIPVYAKTKGSPLTALVLSFGGNPLHCNCELVWLRRLTREDDLETCASPKELAGKYFWTIREEEFVCEPPMITRHTSKMFVMEGQEVSLRCRSVGDPEPTTHWVSPDGKLIANTSRTTAYENGSLDILTATVKDSGVFTCIASNAAGEATAPVELVVNPSPHYDPKLEPEPGPSDMPTSIKSNSSGGQTRVEQRVSVTEITATSVTIRWPSQSHIPGVRMYQIQYNSSTDEILIYSTNFIPDRSRPGLTTTAIGAVDLQGAGGNWATVGRRSRGGRRVRRQREKRKGKSVGLRIGTLNVGTMTGKGRELADVMERRKVDILCVQETRWKGSKARSIGAGFKLFYYGVDSKRNGVGVVLKEEFVRNVLEVKRVSDRVMSLKLEIEGVMLNVVSGYAPQVGCELEEKERFWSELDEVMESIPTGERVVIGADFNGHVGEGNTGDEEVMGKFGVKERNLEGQMVVDFAKRMDMGVVNTYFQKREEHRVTYKSGVRSTQVDYILCRRGNLKEISDCKVVVGESVARQHRMVVCRMTLMVCKKKRSEIEKKTKWWKLKKEECCEEFRQKLRQALGGQVVLPDDWETTAEVIRETGRKVLGVSSGRRKEDKETWWWNEEVQDSIQRKRLAKKKWDMDRTEENRQEYKELQRRVKRVVSKAKQKAYDELYTRLDTREGEKDLYRLARQRDRDGKDVQQVRVIKDRDGRVLTSEESVQRRWKEYFEELMNEENEREKRVEGVNSVEQKVNKIRKDEVRKALKRMKSGKAVGPDDIPVEVWKCLGEAAVEFLTSLFNRVLESERMPEEWRRSVLVPIFKNKGDVQSCSNYRGIKLMSHTMKLWERVVEARLRKVVEICEQQYGFMPRKSTTDAIFALRTLMEKYRDGQRELHCVFVDLEKAYDRVPREELWYCMRKSGVAEKYVRVVQDMYERSRTVVRCAVGQTEEFNVEVGLHQGSALSPFLFAIVMDQLSEEVRQESPWTMMFADDIVICSESREQVEENLERWRFALERRGMKVSRSNTEYMCVNEREGSGTVRLQGEEVKKVQEFKYLGSTVQSNGECGKEVKKRVQAGWNGWRKVSGVLCDRKISARIKGKVYRTVVRPAMLYGLETVSLRKRQESELAVAELKMLRMIPASYKLFQLSDLASARDYDLCILAVYDDGVTALTATRLVGCVSFSTEREYHHCRSLHDQFLGGTMIIVIGGIIVASVLVFIFILLMKYKLHSQHYKQKAERVSNVCSQTNGGQQGAASNPPPPRSSSSSASASKPSMLLSQERPESYGAHEGGYGALKGTTVVDLNPEYGKSVKEEDSVSQ</sequence>
<evidence type="ECO:0000256" key="37">
    <source>
        <dbReference type="ARBA" id="ARBA00038550"/>
    </source>
</evidence>
<comment type="similarity">
    <text evidence="8">Belongs to the beta type-B retroviral polymerase family. HERV class-II K(HML-2) pol subfamily.</text>
</comment>
<evidence type="ECO:0000256" key="27">
    <source>
        <dbReference type="ARBA" id="ARBA00023163"/>
    </source>
</evidence>
<evidence type="ECO:0000256" key="22">
    <source>
        <dbReference type="ARBA" id="ARBA00022989"/>
    </source>
</evidence>
<dbReference type="InterPro" id="IPR050467">
    <property type="entry name" value="LRFN"/>
</dbReference>
<evidence type="ECO:0000256" key="10">
    <source>
        <dbReference type="ARBA" id="ARBA00012180"/>
    </source>
</evidence>
<comment type="subcellular location">
    <subcellularLocation>
        <location evidence="4">Cell membrane</location>
        <topology evidence="4">Single-pass type I membrane protein</topology>
    </subcellularLocation>
    <subcellularLocation>
        <location evidence="5">Cell projection</location>
        <location evidence="5">Dendrite</location>
    </subcellularLocation>
    <subcellularLocation>
        <location evidence="6">Cytoplasm</location>
    </subcellularLocation>
    <subcellularLocation>
        <location evidence="3">Nucleus</location>
    </subcellularLocation>
    <subcellularLocation>
        <location evidence="33">Postsynaptic cell membrane</location>
    </subcellularLocation>
    <subcellularLocation>
        <location evidence="34">Presynaptic cell membrane</location>
    </subcellularLocation>
</comment>
<evidence type="ECO:0000256" key="35">
    <source>
        <dbReference type="ARBA" id="ARBA00037389"/>
    </source>
</evidence>
<keyword evidence="14" id="KW-0540">Nuclease</keyword>
<dbReference type="InterPro" id="IPR005135">
    <property type="entry name" value="Endo/exonuclease/phosphatase"/>
</dbReference>
<keyword evidence="12" id="KW-0433">Leucine-rich repeat</keyword>
<evidence type="ECO:0000256" key="25">
    <source>
        <dbReference type="ARBA" id="ARBA00023136"/>
    </source>
</evidence>
<feature type="compositionally biased region" description="Polar residues" evidence="41">
    <location>
        <begin position="397"/>
        <end position="414"/>
    </location>
</feature>
<keyword evidence="25 42" id="KW-0472">Membrane</keyword>
<dbReference type="FunFam" id="2.60.40.10:FF:000091">
    <property type="entry name" value="Leucine-rich repeat and fibronectin type III domain-containing protein 1"/>
    <property type="match status" value="1"/>
</dbReference>
<evidence type="ECO:0000256" key="2">
    <source>
        <dbReference type="ARBA" id="ARBA00001946"/>
    </source>
</evidence>
<dbReference type="SUPFAM" id="SSF52058">
    <property type="entry name" value="L domain-like"/>
    <property type="match status" value="1"/>
</dbReference>
<dbReference type="InterPro" id="IPR013098">
    <property type="entry name" value="Ig_I-set"/>
</dbReference>
<comment type="cofactor">
    <cofactor evidence="2">
        <name>Mg(2+)</name>
        <dbReference type="ChEBI" id="CHEBI:18420"/>
    </cofactor>
</comment>
<comment type="similarity">
    <text evidence="7">Belongs to the CCR4/nocturin family.</text>
</comment>
<evidence type="ECO:0000313" key="46">
    <source>
        <dbReference type="EMBL" id="KAK3548577.1"/>
    </source>
</evidence>
<name>A0AAE0RAL7_9TELE</name>
<evidence type="ECO:0000256" key="38">
    <source>
        <dbReference type="ARBA" id="ARBA00039193"/>
    </source>
</evidence>
<dbReference type="InterPro" id="IPR003599">
    <property type="entry name" value="Ig_sub"/>
</dbReference>
<dbReference type="InterPro" id="IPR003591">
    <property type="entry name" value="Leu-rich_rpt_typical-subtyp"/>
</dbReference>
<dbReference type="InterPro" id="IPR032675">
    <property type="entry name" value="LRR_dom_sf"/>
</dbReference>
<dbReference type="SUPFAM" id="SSF56672">
    <property type="entry name" value="DNA/RNA polymerases"/>
    <property type="match status" value="1"/>
</dbReference>
<keyword evidence="17" id="KW-0677">Repeat</keyword>
<dbReference type="InterPro" id="IPR001611">
    <property type="entry name" value="Leu-rich_rpt"/>
</dbReference>
<reference evidence="46" key="1">
    <citation type="submission" date="2023-06" db="EMBL/GenBank/DDBJ databases">
        <title>Male Hemibagrus guttatus genome.</title>
        <authorList>
            <person name="Bian C."/>
        </authorList>
    </citation>
    <scope>NUCLEOTIDE SEQUENCE</scope>
    <source>
        <strain evidence="46">Male_cb2023</strain>
        <tissue evidence="46">Muscle</tissue>
    </source>
</reference>
<dbReference type="Proteomes" id="UP001274896">
    <property type="component" value="Unassembled WGS sequence"/>
</dbReference>
<keyword evidence="27" id="KW-0804">Transcription</keyword>
<dbReference type="SMART" id="SM00408">
    <property type="entry name" value="IGc2"/>
    <property type="match status" value="1"/>
</dbReference>
<dbReference type="Gene3D" id="2.60.40.10">
    <property type="entry name" value="Immunoglobulins"/>
    <property type="match status" value="1"/>
</dbReference>
<dbReference type="GO" id="GO:0030425">
    <property type="term" value="C:dendrite"/>
    <property type="evidence" value="ECO:0007669"/>
    <property type="project" value="UniProtKB-SubCell"/>
</dbReference>
<evidence type="ECO:0000256" key="36">
    <source>
        <dbReference type="ARBA" id="ARBA00038433"/>
    </source>
</evidence>
<feature type="chain" id="PRO_5042092272" description="Leucine-rich repeat and fibronectin type-III domain-containing protein 3" evidence="43">
    <location>
        <begin position="21"/>
        <end position="1528"/>
    </location>
</feature>
<keyword evidence="29" id="KW-0539">Nucleus</keyword>
<evidence type="ECO:0000256" key="28">
    <source>
        <dbReference type="ARBA" id="ARBA00023180"/>
    </source>
</evidence>
<comment type="catalytic activity">
    <reaction evidence="1">
        <text>Exonucleolytic cleavage of poly(A) to 5'-AMP.</text>
        <dbReference type="EC" id="3.1.13.4"/>
    </reaction>
</comment>
<dbReference type="EC" id="3.1.26.4" evidence="10"/>
<evidence type="ECO:0000256" key="41">
    <source>
        <dbReference type="SAM" id="MobiDB-lite"/>
    </source>
</evidence>
<dbReference type="Gene3D" id="3.80.10.10">
    <property type="entry name" value="Ribonuclease Inhibitor"/>
    <property type="match status" value="2"/>
</dbReference>